<keyword evidence="4" id="KW-1185">Reference proteome</keyword>
<feature type="domain" description="RNA polymerase sigma-70 region 2" evidence="1">
    <location>
        <begin position="21"/>
        <end position="83"/>
    </location>
</feature>
<dbReference type="PANTHER" id="PTHR47756:SF2">
    <property type="entry name" value="BLL6612 PROTEIN"/>
    <property type="match status" value="1"/>
</dbReference>
<dbReference type="InterPro" id="IPR013324">
    <property type="entry name" value="RNA_pol_sigma_r3/r4-like"/>
</dbReference>
<dbReference type="PANTHER" id="PTHR47756">
    <property type="entry name" value="BLL6612 PROTEIN-RELATED"/>
    <property type="match status" value="1"/>
</dbReference>
<protein>
    <submittedName>
        <fullName evidence="3">Sigma-70 family RNA polymerase sigma factor</fullName>
    </submittedName>
</protein>
<dbReference type="InterPro" id="IPR011990">
    <property type="entry name" value="TPR-like_helical_dom_sf"/>
</dbReference>
<dbReference type="InterPro" id="IPR046531">
    <property type="entry name" value="DUF6596"/>
</dbReference>
<dbReference type="InterPro" id="IPR007627">
    <property type="entry name" value="RNA_pol_sigma70_r2"/>
</dbReference>
<evidence type="ECO:0000259" key="2">
    <source>
        <dbReference type="Pfam" id="PF20239"/>
    </source>
</evidence>
<reference evidence="4" key="1">
    <citation type="submission" date="2021-03" db="EMBL/GenBank/DDBJ databases">
        <title>Assistant Professor.</title>
        <authorList>
            <person name="Huq M.A."/>
        </authorList>
    </citation>
    <scope>NUCLEOTIDE SEQUENCE [LARGE SCALE GENOMIC DNA]</scope>
    <source>
        <strain evidence="4">MAH-28</strain>
    </source>
</reference>
<proteinExistence type="predicted"/>
<dbReference type="RefSeq" id="WP_209144648.1">
    <property type="nucleotide sequence ID" value="NZ_JAGHKP010000001.1"/>
</dbReference>
<evidence type="ECO:0000259" key="1">
    <source>
        <dbReference type="Pfam" id="PF04542"/>
    </source>
</evidence>
<feature type="domain" description="DUF6596" evidence="2">
    <location>
        <begin position="184"/>
        <end position="276"/>
    </location>
</feature>
<dbReference type="InterPro" id="IPR014284">
    <property type="entry name" value="RNA_pol_sigma-70_dom"/>
</dbReference>
<dbReference type="Pfam" id="PF20239">
    <property type="entry name" value="DUF6596"/>
    <property type="match status" value="1"/>
</dbReference>
<dbReference type="Proteomes" id="UP000679126">
    <property type="component" value="Unassembled WGS sequence"/>
</dbReference>
<evidence type="ECO:0000313" key="3">
    <source>
        <dbReference type="EMBL" id="MBO9151958.1"/>
    </source>
</evidence>
<dbReference type="NCBIfam" id="TIGR02937">
    <property type="entry name" value="sigma70-ECF"/>
    <property type="match status" value="1"/>
</dbReference>
<gene>
    <name evidence="3" type="ORF">J7I43_07045</name>
</gene>
<evidence type="ECO:0000313" key="4">
    <source>
        <dbReference type="Proteomes" id="UP000679126"/>
    </source>
</evidence>
<dbReference type="Gene3D" id="1.25.40.10">
    <property type="entry name" value="Tetratricopeptide repeat domain"/>
    <property type="match status" value="1"/>
</dbReference>
<dbReference type="SUPFAM" id="SSF88659">
    <property type="entry name" value="Sigma3 and sigma4 domains of RNA polymerase sigma factors"/>
    <property type="match status" value="1"/>
</dbReference>
<dbReference type="InterPro" id="IPR013325">
    <property type="entry name" value="RNA_pol_sigma_r2"/>
</dbReference>
<organism evidence="3 4">
    <name type="scientific">Chitinophaga chungangae</name>
    <dbReference type="NCBI Taxonomy" id="2821488"/>
    <lineage>
        <taxon>Bacteria</taxon>
        <taxon>Pseudomonadati</taxon>
        <taxon>Bacteroidota</taxon>
        <taxon>Chitinophagia</taxon>
        <taxon>Chitinophagales</taxon>
        <taxon>Chitinophagaceae</taxon>
        <taxon>Chitinophaga</taxon>
    </lineage>
</organism>
<comment type="caution">
    <text evidence="3">The sequence shown here is derived from an EMBL/GenBank/DDBJ whole genome shotgun (WGS) entry which is preliminary data.</text>
</comment>
<sequence>MSEQDAMQLTGLLQQLYRAHFGKMVSHALLRYSGLQLADAEDLVQEAFTSAAASWPKNVPDRPDAWLYAVVRNQAARFRERRQPHAPLEHLPADPAMPLQNEDGDLHLLRLLFACMHPRFAVKVQLVTALRYVFGLQVQQIADLLGAEADSISKIIYRQRQQLKSGDIAFRSGFVWWSEAKVDLALKTLYVVFTEGWKIREERLCEDALSLTREVIRRARVSVPDAKALYALMLFQLSRWETRTNEAGELLELEKQPRERWNIDMIRVATDYLKQAGAVPAPSTYILEASIAYLHAVSPGFAETPWQQIANLYAQLQAMAPSPFVQLNQAVALHFAGQPKAAMHMLEELEREPFMKHHHLLHCSIARIYADGGRNHLALQHYRKALWGKPSPEEEIFIRKKIKACLQAP</sequence>
<dbReference type="EMBL" id="JAGHKP010000001">
    <property type="protein sequence ID" value="MBO9151958.1"/>
    <property type="molecule type" value="Genomic_DNA"/>
</dbReference>
<dbReference type="Gene3D" id="1.10.1740.10">
    <property type="match status" value="1"/>
</dbReference>
<dbReference type="SUPFAM" id="SSF88946">
    <property type="entry name" value="Sigma2 domain of RNA polymerase sigma factors"/>
    <property type="match status" value="1"/>
</dbReference>
<dbReference type="Pfam" id="PF04542">
    <property type="entry name" value="Sigma70_r2"/>
    <property type="match status" value="1"/>
</dbReference>
<name>A0ABS3YCC9_9BACT</name>
<accession>A0ABS3YCC9</accession>